<dbReference type="GO" id="GO:0019693">
    <property type="term" value="P:ribose phosphate metabolic process"/>
    <property type="evidence" value="ECO:0007669"/>
    <property type="project" value="TreeGrafter"/>
</dbReference>
<dbReference type="InterPro" id="IPR000086">
    <property type="entry name" value="NUDIX_hydrolase_dom"/>
</dbReference>
<keyword evidence="5" id="KW-1185">Reference proteome</keyword>
<dbReference type="EMBL" id="JGYK01000001">
    <property type="protein sequence ID" value="KFI39894.1"/>
    <property type="molecule type" value="Genomic_DNA"/>
</dbReference>
<dbReference type="eggNOG" id="COG0494">
    <property type="taxonomic scope" value="Bacteria"/>
</dbReference>
<dbReference type="AlphaFoldDB" id="A0A086Z044"/>
<feature type="domain" description="Nudix hydrolase" evidence="3">
    <location>
        <begin position="54"/>
        <end position="185"/>
    </location>
</feature>
<dbReference type="CDD" id="cd24161">
    <property type="entry name" value="NUDIX_ADPRase_Ndx2"/>
    <property type="match status" value="1"/>
</dbReference>
<gene>
    <name evidence="4" type="ORF">BACT_0595</name>
</gene>
<dbReference type="Pfam" id="PF00293">
    <property type="entry name" value="NUDIX"/>
    <property type="match status" value="1"/>
</dbReference>
<accession>A0A086Z044</accession>
<evidence type="ECO:0000313" key="5">
    <source>
        <dbReference type="Proteomes" id="UP000029015"/>
    </source>
</evidence>
<dbReference type="PROSITE" id="PS51462">
    <property type="entry name" value="NUDIX"/>
    <property type="match status" value="1"/>
</dbReference>
<organism evidence="4 5">
    <name type="scientific">Bifidobacterium actinocoloniiforme DSM 22766</name>
    <dbReference type="NCBI Taxonomy" id="1437605"/>
    <lineage>
        <taxon>Bacteria</taxon>
        <taxon>Bacillati</taxon>
        <taxon>Actinomycetota</taxon>
        <taxon>Actinomycetes</taxon>
        <taxon>Bifidobacteriales</taxon>
        <taxon>Bifidobacteriaceae</taxon>
        <taxon>Bifidobacterium</taxon>
    </lineage>
</organism>
<proteinExistence type="predicted"/>
<evidence type="ECO:0000313" key="4">
    <source>
        <dbReference type="EMBL" id="KFI39894.1"/>
    </source>
</evidence>
<evidence type="ECO:0000256" key="1">
    <source>
        <dbReference type="ARBA" id="ARBA00001946"/>
    </source>
</evidence>
<dbReference type="GO" id="GO:0006753">
    <property type="term" value="P:nucleoside phosphate metabolic process"/>
    <property type="evidence" value="ECO:0007669"/>
    <property type="project" value="TreeGrafter"/>
</dbReference>
<reference evidence="4 5" key="1">
    <citation type="submission" date="2014-03" db="EMBL/GenBank/DDBJ databases">
        <title>Genomics of Bifidobacteria.</title>
        <authorList>
            <person name="Ventura M."/>
            <person name="Milani C."/>
            <person name="Lugli G.A."/>
        </authorList>
    </citation>
    <scope>NUCLEOTIDE SEQUENCE [LARGE SCALE GENOMIC DNA]</scope>
    <source>
        <strain evidence="4 5">DSM 22766</strain>
    </source>
</reference>
<dbReference type="PATRIC" id="fig|1437605.7.peg.325"/>
<comment type="cofactor">
    <cofactor evidence="1">
        <name>Mg(2+)</name>
        <dbReference type="ChEBI" id="CHEBI:18420"/>
    </cofactor>
</comment>
<dbReference type="GO" id="GO:0047631">
    <property type="term" value="F:ADP-ribose diphosphatase activity"/>
    <property type="evidence" value="ECO:0007669"/>
    <property type="project" value="UniProtKB-EC"/>
</dbReference>
<comment type="caution">
    <text evidence="4">The sequence shown here is derived from an EMBL/GenBank/DDBJ whole genome shotgun (WGS) entry which is preliminary data.</text>
</comment>
<protein>
    <submittedName>
        <fullName evidence="4">MutT family NTP pyrophosphatase</fullName>
        <ecNumber evidence="4">3.6.1.13</ecNumber>
    </submittedName>
</protein>
<dbReference type="PANTHER" id="PTHR11839">
    <property type="entry name" value="UDP/ADP-SUGAR PYROPHOSPHATASE"/>
    <property type="match status" value="1"/>
</dbReference>
<name>A0A086Z044_9BIFI</name>
<dbReference type="KEGG" id="bact:AB656_01575"/>
<dbReference type="SUPFAM" id="SSF55811">
    <property type="entry name" value="Nudix"/>
    <property type="match status" value="1"/>
</dbReference>
<evidence type="ECO:0000256" key="2">
    <source>
        <dbReference type="ARBA" id="ARBA00022801"/>
    </source>
</evidence>
<dbReference type="Gene3D" id="3.90.79.10">
    <property type="entry name" value="Nucleoside Triphosphate Pyrophosphohydrolase"/>
    <property type="match status" value="1"/>
</dbReference>
<dbReference type="RefSeq" id="WP_033503325.1">
    <property type="nucleotide sequence ID" value="NZ_CP011786.1"/>
</dbReference>
<dbReference type="InterPro" id="IPR015797">
    <property type="entry name" value="NUDIX_hydrolase-like_dom_sf"/>
</dbReference>
<evidence type="ECO:0000259" key="3">
    <source>
        <dbReference type="PROSITE" id="PS51462"/>
    </source>
</evidence>
<dbReference type="PANTHER" id="PTHR11839:SF18">
    <property type="entry name" value="NUDIX HYDROLASE DOMAIN-CONTAINING PROTEIN"/>
    <property type="match status" value="1"/>
</dbReference>
<dbReference type="EC" id="3.6.1.13" evidence="4"/>
<dbReference type="OrthoDB" id="9806150at2"/>
<dbReference type="Proteomes" id="UP000029015">
    <property type="component" value="Unassembled WGS sequence"/>
</dbReference>
<keyword evidence="2 4" id="KW-0378">Hydrolase</keyword>
<dbReference type="STRING" id="1437605.AB656_01575"/>
<sequence length="197" mass="22614">MNTQVYRRFDPWRPSPVQEVDRRQIMDSHYYSVDEVSYLSIDGERFKRCIVNEKNGDTIAVMALTDDGRIPLVEQYRLPSHRWTLELPAGHPLNDKERPVDVAARKLREEAGYEAKNFHQFARFVNTPSYSSHYTSLFYAQGLTPAARGSLKPETPHQDVRLFTVDEAYRMVIAGTVIDAKTVIAILRARIGLTDLT</sequence>